<dbReference type="EMBL" id="LR783221">
    <property type="protein sequence ID" value="CAB3224799.1"/>
    <property type="molecule type" value="mRNA"/>
</dbReference>
<proteinExistence type="evidence at transcript level"/>
<feature type="region of interest" description="Disordered" evidence="2">
    <location>
        <begin position="246"/>
        <end position="279"/>
    </location>
</feature>
<comment type="similarity">
    <text evidence="1">Belongs to the AVL9 family.</text>
</comment>
<dbReference type="InterPro" id="IPR037516">
    <property type="entry name" value="Tripartite_DENN"/>
</dbReference>
<dbReference type="PANTHER" id="PTHR31017">
    <property type="entry name" value="LATE SECRETORY PATHWAY PROTEIN AVL9-RELATED"/>
    <property type="match status" value="1"/>
</dbReference>
<dbReference type="AlphaFoldDB" id="A0A6F9D836"/>
<protein>
    <submittedName>
        <fullName evidence="4">Late secretory pathway protein AVL9 homolog</fullName>
    </submittedName>
</protein>
<organism evidence="4">
    <name type="scientific">Phallusia mammillata</name>
    <dbReference type="NCBI Taxonomy" id="59560"/>
    <lineage>
        <taxon>Eukaryota</taxon>
        <taxon>Metazoa</taxon>
        <taxon>Chordata</taxon>
        <taxon>Tunicata</taxon>
        <taxon>Ascidiacea</taxon>
        <taxon>Phlebobranchia</taxon>
        <taxon>Ascidiidae</taxon>
        <taxon>Phallusia</taxon>
    </lineage>
</organism>
<dbReference type="InterPro" id="IPR051731">
    <property type="entry name" value="DENND11/AVL9_GEFs"/>
</dbReference>
<evidence type="ECO:0000313" key="4">
    <source>
        <dbReference type="EMBL" id="CAB3224799.1"/>
    </source>
</evidence>
<evidence type="ECO:0000256" key="1">
    <source>
        <dbReference type="ARBA" id="ARBA00038178"/>
    </source>
</evidence>
<name>A0A6F9D836_9ASCI</name>
<evidence type="ECO:0000256" key="2">
    <source>
        <dbReference type="SAM" id="MobiDB-lite"/>
    </source>
</evidence>
<evidence type="ECO:0000259" key="3">
    <source>
        <dbReference type="PROSITE" id="PS50211"/>
    </source>
</evidence>
<dbReference type="InterPro" id="IPR018307">
    <property type="entry name" value="ABL9/DENND6_dom"/>
</dbReference>
<feature type="domain" description="UDENN" evidence="3">
    <location>
        <begin position="11"/>
        <end position="607"/>
    </location>
</feature>
<dbReference type="PROSITE" id="PS50211">
    <property type="entry name" value="DENN"/>
    <property type="match status" value="1"/>
</dbReference>
<sequence length="678" mass="76266">MNIATQDKAVLHVVVVGFHHKKGCQVEYAYPPLIDGEPHDSTNVPNEWKYLPSLVLPDGAHNYNEDTIYFHLPPREHYEKQTTVFGVSCYRQISSDLLKRKDADITRGTVQKSVVVLSQKPLYGILNAKLHMITQAYFEEKDFSKIDILKELFDHVNLSMSRIDESQRFLDLSARTLVLRFQHQIVMLFKLLLLERRMLFYTSPVKHLVGGIMALLSLFPSMIDKGLKYSTTPYSKYIVNSKIHDDEQVATEPPADSNHNGETEEKVVTPNGPNVFQQPNVDTLQSVTVNENMQTDEKPVPSELSGEANVANKTRILSETNSTSSLWSTTSDRAMEVAQNISTGLESLTSAVSTAFYNTETIDSVGWEGAHEIEDDDDLLLPGFGNARLEIKTESPAKTQNSNLPQDLYIERGDAIAKPRSSTMLSLLKKDGYISPIECDSFGFPLSVFTRGYLCLPYVALQQHGDLMENLERGYVIGATNILFKSNPNLADVVVDLEEPALDIRDANLKRLTHLSAADLRFAQHLVDNVTEEDDSFDTTGWEGGNEWIQAQFLEYMLSMLAISTEVNANPKDMHDFNEYFLAAWKQTQNYQVWASKEHPSMANIKPIHPFQAQYSVSDMRLRLHHNLQSSDRGRKIEDAMVTANQAVANTGKFMGSALVSAKSSVTSWWSNRSKNNA</sequence>
<reference evidence="4" key="1">
    <citation type="submission" date="2020-04" db="EMBL/GenBank/DDBJ databases">
        <authorList>
            <person name="Neveu A P."/>
        </authorList>
    </citation>
    <scope>NUCLEOTIDE SEQUENCE</scope>
    <source>
        <tissue evidence="4">Whole embryo</tissue>
    </source>
</reference>
<dbReference type="PANTHER" id="PTHR31017:SF1">
    <property type="entry name" value="LATE SECRETORY PATHWAY PROTEIN AVL9 HOMOLOG"/>
    <property type="match status" value="1"/>
</dbReference>
<accession>A0A6F9D836</accession>
<dbReference type="Pfam" id="PF09794">
    <property type="entry name" value="Avl9"/>
    <property type="match status" value="1"/>
</dbReference>
<dbReference type="GO" id="GO:0005737">
    <property type="term" value="C:cytoplasm"/>
    <property type="evidence" value="ECO:0007669"/>
    <property type="project" value="TreeGrafter"/>
</dbReference>
<gene>
    <name evidence="4" type="primary">Avl9</name>
</gene>